<comment type="caution">
    <text evidence="1">The sequence shown here is derived from an EMBL/GenBank/DDBJ whole genome shotgun (WGS) entry which is preliminary data.</text>
</comment>
<proteinExistence type="predicted"/>
<dbReference type="Proteomes" id="UP001150603">
    <property type="component" value="Unassembled WGS sequence"/>
</dbReference>
<dbReference type="EMBL" id="JANBPW010001155">
    <property type="protein sequence ID" value="KAJ1945868.1"/>
    <property type="molecule type" value="Genomic_DNA"/>
</dbReference>
<sequence>MYKKPSTARQIQHAYEKLLDANLRDKAPAWLKAMQKTPTAASLVRDPSYFSTKGQLPFEKTRASATADAGSSAIEQVSRSLPAGCVTINHRKRSLKTRSPKPPKIEFPEDALRQEFYKRHPFELLRPRIVMEPNGRTEKDWSRLSNGSSQVTGEQVIRYQHYLMETSGLSEQEAYSKATDEFYKVRAREEMEAKIAAQEAKAYGARPLDKPYSTHQLAMEDREIRKSAQIIKRRQEEQRMRSVTTEKMFAGDSA</sequence>
<name>A0ACC1JBU2_9FUNG</name>
<reference evidence="1" key="1">
    <citation type="submission" date="2022-07" db="EMBL/GenBank/DDBJ databases">
        <title>Phylogenomic reconstructions and comparative analyses of Kickxellomycotina fungi.</title>
        <authorList>
            <person name="Reynolds N.K."/>
            <person name="Stajich J.E."/>
            <person name="Barry K."/>
            <person name="Grigoriev I.V."/>
            <person name="Crous P."/>
            <person name="Smith M.E."/>
        </authorList>
    </citation>
    <scope>NUCLEOTIDE SEQUENCE</scope>
    <source>
        <strain evidence="1">NRRL 5244</strain>
    </source>
</reference>
<gene>
    <name evidence="1" type="primary">RSM25</name>
    <name evidence="1" type="ORF">FBU59_002183</name>
</gene>
<accession>A0ACC1JBU2</accession>
<organism evidence="1 2">
    <name type="scientific">Linderina macrospora</name>
    <dbReference type="NCBI Taxonomy" id="4868"/>
    <lineage>
        <taxon>Eukaryota</taxon>
        <taxon>Fungi</taxon>
        <taxon>Fungi incertae sedis</taxon>
        <taxon>Zoopagomycota</taxon>
        <taxon>Kickxellomycotina</taxon>
        <taxon>Kickxellomycetes</taxon>
        <taxon>Kickxellales</taxon>
        <taxon>Kickxellaceae</taxon>
        <taxon>Linderina</taxon>
    </lineage>
</organism>
<evidence type="ECO:0000313" key="1">
    <source>
        <dbReference type="EMBL" id="KAJ1945868.1"/>
    </source>
</evidence>
<protein>
    <submittedName>
        <fullName evidence="1">Mitochondrial ribosomal small subunit component</fullName>
    </submittedName>
</protein>
<evidence type="ECO:0000313" key="2">
    <source>
        <dbReference type="Proteomes" id="UP001150603"/>
    </source>
</evidence>
<keyword evidence="2" id="KW-1185">Reference proteome</keyword>